<proteinExistence type="predicted"/>
<reference evidence="5" key="1">
    <citation type="submission" date="2013-04" db="EMBL/GenBank/DDBJ databases">
        <authorList>
            <person name="Qu J."/>
            <person name="Murali S.C."/>
            <person name="Bandaranaike D."/>
            <person name="Bellair M."/>
            <person name="Blankenburg K."/>
            <person name="Chao H."/>
            <person name="Dinh H."/>
            <person name="Doddapaneni H."/>
            <person name="Downs B."/>
            <person name="Dugan-Rocha S."/>
            <person name="Elkadiri S."/>
            <person name="Gnanaolivu R.D."/>
            <person name="Hernandez B."/>
            <person name="Javaid M."/>
            <person name="Jayaseelan J.C."/>
            <person name="Lee S."/>
            <person name="Li M."/>
            <person name="Ming W."/>
            <person name="Munidasa M."/>
            <person name="Muniz J."/>
            <person name="Nguyen L."/>
            <person name="Ongeri F."/>
            <person name="Osuji N."/>
            <person name="Pu L.-L."/>
            <person name="Puazo M."/>
            <person name="Qu C."/>
            <person name="Quiroz J."/>
            <person name="Raj R."/>
            <person name="Weissenberger G."/>
            <person name="Xin Y."/>
            <person name="Zou X."/>
            <person name="Han Y."/>
            <person name="Richards S."/>
            <person name="Worley K."/>
            <person name="Muzny D."/>
            <person name="Gibbs R."/>
        </authorList>
    </citation>
    <scope>NUCLEOTIDE SEQUENCE</scope>
    <source>
        <strain evidence="5">Sampled in the wild</strain>
    </source>
</reference>
<comment type="caution">
    <text evidence="5">The sequence shown here is derived from an EMBL/GenBank/DDBJ whole genome shotgun (WGS) entry which is preliminary data.</text>
</comment>
<gene>
    <name evidence="5" type="ORF">J437_LFUL004665</name>
</gene>
<protein>
    <submittedName>
        <fullName evidence="5">Uncharacterized protein</fullName>
    </submittedName>
</protein>
<feature type="non-terminal residue" evidence="5">
    <location>
        <position position="139"/>
    </location>
</feature>
<name>A0A8K0K3E6_LADFU</name>
<dbReference type="PANTHER" id="PTHR24171">
    <property type="entry name" value="ANKYRIN REPEAT DOMAIN-CONTAINING PROTEIN 39-RELATED"/>
    <property type="match status" value="1"/>
</dbReference>
<evidence type="ECO:0000256" key="1">
    <source>
        <dbReference type="ARBA" id="ARBA00022737"/>
    </source>
</evidence>
<dbReference type="EMBL" id="KZ308305">
    <property type="protein sequence ID" value="KAG8226947.1"/>
    <property type="molecule type" value="Genomic_DNA"/>
</dbReference>
<feature type="repeat" description="ANK" evidence="3">
    <location>
        <begin position="88"/>
        <end position="120"/>
    </location>
</feature>
<keyword evidence="6" id="KW-1185">Reference proteome</keyword>
<feature type="region of interest" description="Disordered" evidence="4">
    <location>
        <begin position="1"/>
        <end position="20"/>
    </location>
</feature>
<keyword evidence="2 3" id="KW-0040">ANK repeat</keyword>
<dbReference type="PROSITE" id="PS50297">
    <property type="entry name" value="ANK_REP_REGION"/>
    <property type="match status" value="2"/>
</dbReference>
<accession>A0A8K0K3E6</accession>
<dbReference type="PROSITE" id="PS50088">
    <property type="entry name" value="ANK_REPEAT"/>
    <property type="match status" value="2"/>
</dbReference>
<organism evidence="5 6">
    <name type="scientific">Ladona fulva</name>
    <name type="common">Scarce chaser dragonfly</name>
    <name type="synonym">Libellula fulva</name>
    <dbReference type="NCBI Taxonomy" id="123851"/>
    <lineage>
        <taxon>Eukaryota</taxon>
        <taxon>Metazoa</taxon>
        <taxon>Ecdysozoa</taxon>
        <taxon>Arthropoda</taxon>
        <taxon>Hexapoda</taxon>
        <taxon>Insecta</taxon>
        <taxon>Pterygota</taxon>
        <taxon>Palaeoptera</taxon>
        <taxon>Odonata</taxon>
        <taxon>Epiprocta</taxon>
        <taxon>Anisoptera</taxon>
        <taxon>Libelluloidea</taxon>
        <taxon>Libellulidae</taxon>
        <taxon>Ladona</taxon>
    </lineage>
</organism>
<dbReference type="OrthoDB" id="4772757at2759"/>
<dbReference type="Proteomes" id="UP000792457">
    <property type="component" value="Unassembled WGS sequence"/>
</dbReference>
<reference evidence="5" key="2">
    <citation type="submission" date="2017-10" db="EMBL/GenBank/DDBJ databases">
        <title>Ladona fulva Genome sequencing and assembly.</title>
        <authorList>
            <person name="Murali S."/>
            <person name="Richards S."/>
            <person name="Bandaranaike D."/>
            <person name="Bellair M."/>
            <person name="Blankenburg K."/>
            <person name="Chao H."/>
            <person name="Dinh H."/>
            <person name="Doddapaneni H."/>
            <person name="Dugan-Rocha S."/>
            <person name="Elkadiri S."/>
            <person name="Gnanaolivu R."/>
            <person name="Hernandez B."/>
            <person name="Skinner E."/>
            <person name="Javaid M."/>
            <person name="Lee S."/>
            <person name="Li M."/>
            <person name="Ming W."/>
            <person name="Munidasa M."/>
            <person name="Muniz J."/>
            <person name="Nguyen L."/>
            <person name="Hughes D."/>
            <person name="Osuji N."/>
            <person name="Pu L.-L."/>
            <person name="Puazo M."/>
            <person name="Qu C."/>
            <person name="Quiroz J."/>
            <person name="Raj R."/>
            <person name="Weissenberger G."/>
            <person name="Xin Y."/>
            <person name="Zou X."/>
            <person name="Han Y."/>
            <person name="Worley K."/>
            <person name="Muzny D."/>
            <person name="Gibbs R."/>
        </authorList>
    </citation>
    <scope>NUCLEOTIDE SEQUENCE</scope>
    <source>
        <strain evidence="5">Sampled in the wild</strain>
    </source>
</reference>
<dbReference type="InterPro" id="IPR002110">
    <property type="entry name" value="Ankyrin_rpt"/>
</dbReference>
<evidence type="ECO:0000313" key="6">
    <source>
        <dbReference type="Proteomes" id="UP000792457"/>
    </source>
</evidence>
<dbReference type="PANTHER" id="PTHR24171:SF9">
    <property type="entry name" value="ANKYRIN REPEAT DOMAIN-CONTAINING PROTEIN 39"/>
    <property type="match status" value="1"/>
</dbReference>
<evidence type="ECO:0000256" key="2">
    <source>
        <dbReference type="ARBA" id="ARBA00023043"/>
    </source>
</evidence>
<dbReference type="InterPro" id="IPR036770">
    <property type="entry name" value="Ankyrin_rpt-contain_sf"/>
</dbReference>
<dbReference type="SUPFAM" id="SSF48403">
    <property type="entry name" value="Ankyrin repeat"/>
    <property type="match status" value="1"/>
</dbReference>
<sequence length="139" mass="15017">MASRRSAVLTTMDPQPTTANDPLRELFEACKTGDIARVKKLVTPQTVNARDTAGRKSTPLHFAAGYGRRDVVEYLLSAGASIQARDDGGLHPLHNACSFGHADVVRLLLRAGADPNVKDNWIFTPLHEAAIKGKVDVCI</sequence>
<evidence type="ECO:0000256" key="3">
    <source>
        <dbReference type="PROSITE-ProRule" id="PRU00023"/>
    </source>
</evidence>
<feature type="repeat" description="ANK" evidence="3">
    <location>
        <begin position="55"/>
        <end position="87"/>
    </location>
</feature>
<dbReference type="AlphaFoldDB" id="A0A8K0K3E6"/>
<dbReference type="PRINTS" id="PR01415">
    <property type="entry name" value="ANKYRIN"/>
</dbReference>
<feature type="compositionally biased region" description="Polar residues" evidence="4">
    <location>
        <begin position="8"/>
        <end position="20"/>
    </location>
</feature>
<evidence type="ECO:0000256" key="4">
    <source>
        <dbReference type="SAM" id="MobiDB-lite"/>
    </source>
</evidence>
<dbReference type="Pfam" id="PF12796">
    <property type="entry name" value="Ank_2"/>
    <property type="match status" value="1"/>
</dbReference>
<evidence type="ECO:0000313" key="5">
    <source>
        <dbReference type="EMBL" id="KAG8226947.1"/>
    </source>
</evidence>
<keyword evidence="1" id="KW-0677">Repeat</keyword>
<dbReference type="SMART" id="SM00248">
    <property type="entry name" value="ANK"/>
    <property type="match status" value="2"/>
</dbReference>
<dbReference type="Gene3D" id="1.25.40.20">
    <property type="entry name" value="Ankyrin repeat-containing domain"/>
    <property type="match status" value="1"/>
</dbReference>